<gene>
    <name evidence="4" type="primary">pcn</name>
    <name evidence="9" type="ORF">AKJ41_05735</name>
</gene>
<dbReference type="PRINTS" id="PR00339">
    <property type="entry name" value="PCNACYCLIN"/>
</dbReference>
<sequence length="250" mass="27467">MRLEMEESGTWKSCIGAISELVEETNFEFGEDAVEMKAMDPSHVVLVDFRLSREACQEYDIEESKELGIDLTEMNRIMSRAKKSDWLSLSFSEDDNTLAVTFEGNGVRTFTLPLISLEVEETPDPDLDHTAWASVGAGAIKDGLKDASLMKDNVTIKLSEENLLLSAESDAGEAETELSPESDAVEGLDVDESSKAVYNIEFLQKMLKGAGSKDMVEVSHGTDMPIDLTLPLADGKGHLRFLLAPRVEAE</sequence>
<dbReference type="Pfam" id="PF00705">
    <property type="entry name" value="PCNA_N"/>
    <property type="match status" value="1"/>
</dbReference>
<comment type="subunit">
    <text evidence="4">Homotrimer. The subunits circularize to form a toroid; DNA passes through its center. Replication factor C (RFC) is required to load the toroid on the DNA.</text>
</comment>
<dbReference type="InterPro" id="IPR022648">
    <property type="entry name" value="Pr_cel_nuc_antig_N"/>
</dbReference>
<evidence type="ECO:0000256" key="3">
    <source>
        <dbReference type="ARBA" id="ARBA00023125"/>
    </source>
</evidence>
<evidence type="ECO:0000256" key="4">
    <source>
        <dbReference type="HAMAP-Rule" id="MF_00317"/>
    </source>
</evidence>
<keyword evidence="2 4" id="KW-0235">DNA replication</keyword>
<evidence type="ECO:0000313" key="9">
    <source>
        <dbReference type="EMBL" id="KXA99246.1"/>
    </source>
</evidence>
<dbReference type="Pfam" id="PF02747">
    <property type="entry name" value="PCNA_C"/>
    <property type="match status" value="1"/>
</dbReference>
<evidence type="ECO:0000256" key="1">
    <source>
        <dbReference type="ARBA" id="ARBA00010462"/>
    </source>
</evidence>
<dbReference type="InterPro" id="IPR022649">
    <property type="entry name" value="Pr_cel_nuc_antig_C"/>
</dbReference>
<keyword evidence="10" id="KW-1185">Reference proteome</keyword>
<evidence type="ECO:0000313" key="10">
    <source>
        <dbReference type="Proteomes" id="UP000070344"/>
    </source>
</evidence>
<dbReference type="NCBIfam" id="TIGR00590">
    <property type="entry name" value="pcna"/>
    <property type="match status" value="1"/>
</dbReference>
<dbReference type="Proteomes" id="UP000070344">
    <property type="component" value="Unassembled WGS sequence"/>
</dbReference>
<evidence type="ECO:0000259" key="7">
    <source>
        <dbReference type="Pfam" id="PF00705"/>
    </source>
</evidence>
<dbReference type="GO" id="GO:0006275">
    <property type="term" value="P:regulation of DNA replication"/>
    <property type="evidence" value="ECO:0007669"/>
    <property type="project" value="UniProtKB-UniRule"/>
</dbReference>
<name>A0A133UYH5_9EURY</name>
<reference evidence="9 10" key="1">
    <citation type="journal article" date="2016" name="Sci. Rep.">
        <title>Metabolic traits of an uncultured archaeal lineage -MSBL1- from brine pools of the Red Sea.</title>
        <authorList>
            <person name="Mwirichia R."/>
            <person name="Alam I."/>
            <person name="Rashid M."/>
            <person name="Vinu M."/>
            <person name="Ba-Alawi W."/>
            <person name="Anthony Kamau A."/>
            <person name="Kamanda Ngugi D."/>
            <person name="Goker M."/>
            <person name="Klenk H.P."/>
            <person name="Bajic V."/>
            <person name="Stingl U."/>
        </authorList>
    </citation>
    <scope>NUCLEOTIDE SEQUENCE [LARGE SCALE GENOMIC DNA]</scope>
    <source>
        <strain evidence="9">SCGC-AAA259O05</strain>
    </source>
</reference>
<comment type="caution">
    <text evidence="9">The sequence shown here is derived from an EMBL/GenBank/DDBJ whole genome shotgun (WGS) entry which is preliminary data.</text>
</comment>
<dbReference type="PANTHER" id="PTHR11352:SF0">
    <property type="entry name" value="PROLIFERATING CELL NUCLEAR ANTIGEN"/>
    <property type="match status" value="1"/>
</dbReference>
<protein>
    <recommendedName>
        <fullName evidence="4">DNA polymerase sliding clamp</fullName>
    </recommendedName>
    <alternativeName>
        <fullName evidence="4">Proliferating cell nuclear antigen homolog</fullName>
        <shortName evidence="4">PCNA</shortName>
    </alternativeName>
</protein>
<dbReference type="PANTHER" id="PTHR11352">
    <property type="entry name" value="PROLIFERATING CELL NUCLEAR ANTIGEN"/>
    <property type="match status" value="1"/>
</dbReference>
<feature type="domain" description="Proliferating cell nuclear antigen PCNA C-terminal" evidence="8">
    <location>
        <begin position="125"/>
        <end position="245"/>
    </location>
</feature>
<dbReference type="AlphaFoldDB" id="A0A133UYH5"/>
<comment type="similarity">
    <text evidence="1 4 5">Belongs to the PCNA family.</text>
</comment>
<dbReference type="GO" id="GO:0006272">
    <property type="term" value="P:leading strand elongation"/>
    <property type="evidence" value="ECO:0007669"/>
    <property type="project" value="TreeGrafter"/>
</dbReference>
<keyword evidence="3 4" id="KW-0238">DNA-binding</keyword>
<dbReference type="Gene3D" id="3.70.10.10">
    <property type="match status" value="1"/>
</dbReference>
<dbReference type="EMBL" id="LHXV01000100">
    <property type="protein sequence ID" value="KXA99246.1"/>
    <property type="molecule type" value="Genomic_DNA"/>
</dbReference>
<proteinExistence type="inferred from homology"/>
<comment type="function">
    <text evidence="4">Sliding clamp subunit that acts as a moving platform for DNA processing. Responsible for tethering the catalytic subunit of DNA polymerase and other proteins to DNA during high-speed replication.</text>
</comment>
<evidence type="ECO:0000256" key="6">
    <source>
        <dbReference type="RuleBase" id="RU003673"/>
    </source>
</evidence>
<accession>A0A133UYH5</accession>
<organism evidence="9 10">
    <name type="scientific">candidate division MSBL1 archaeon SCGC-AAA259O05</name>
    <dbReference type="NCBI Taxonomy" id="1698271"/>
    <lineage>
        <taxon>Archaea</taxon>
        <taxon>Methanobacteriati</taxon>
        <taxon>Methanobacteriota</taxon>
        <taxon>candidate division MSBL1</taxon>
    </lineage>
</organism>
<dbReference type="InterPro" id="IPR046938">
    <property type="entry name" value="DNA_clamp_sf"/>
</dbReference>
<dbReference type="SUPFAM" id="SSF55979">
    <property type="entry name" value="DNA clamp"/>
    <property type="match status" value="2"/>
</dbReference>
<dbReference type="InterPro" id="IPR000730">
    <property type="entry name" value="Pr_cel_nuc_antig"/>
</dbReference>
<dbReference type="CDD" id="cd00577">
    <property type="entry name" value="PCNA"/>
    <property type="match status" value="1"/>
</dbReference>
<dbReference type="GO" id="GO:0003677">
    <property type="term" value="F:DNA binding"/>
    <property type="evidence" value="ECO:0007669"/>
    <property type="project" value="UniProtKB-UniRule"/>
</dbReference>
<evidence type="ECO:0000259" key="8">
    <source>
        <dbReference type="Pfam" id="PF02747"/>
    </source>
</evidence>
<comment type="function">
    <text evidence="6">Sliding clamp subunit. Responsible for tethering the catalytic subunit of DNA polymerase to DNA during high-speed replication.</text>
</comment>
<dbReference type="HAMAP" id="MF_00317">
    <property type="entry name" value="DNApol_clamp_arch"/>
    <property type="match status" value="1"/>
</dbReference>
<feature type="domain" description="Proliferating cell nuclear antigen PCNA N-terminal" evidence="7">
    <location>
        <begin position="4"/>
        <end position="119"/>
    </location>
</feature>
<evidence type="ECO:0000256" key="5">
    <source>
        <dbReference type="RuleBase" id="RU003671"/>
    </source>
</evidence>
<dbReference type="GO" id="GO:0030337">
    <property type="term" value="F:DNA polymerase processivity factor activity"/>
    <property type="evidence" value="ECO:0007669"/>
    <property type="project" value="UniProtKB-UniRule"/>
</dbReference>
<evidence type="ECO:0000256" key="2">
    <source>
        <dbReference type="ARBA" id="ARBA00022705"/>
    </source>
</evidence>